<dbReference type="InterPro" id="IPR038729">
    <property type="entry name" value="Rad50/SbcC_AAA"/>
</dbReference>
<gene>
    <name evidence="3" type="ORF">S06H3_53255</name>
</gene>
<evidence type="ECO:0000256" key="1">
    <source>
        <dbReference type="SAM" id="Coils"/>
    </source>
</evidence>
<dbReference type="Pfam" id="PF13476">
    <property type="entry name" value="AAA_23"/>
    <property type="match status" value="1"/>
</dbReference>
<dbReference type="GO" id="GO:0006302">
    <property type="term" value="P:double-strand break repair"/>
    <property type="evidence" value="ECO:0007669"/>
    <property type="project" value="InterPro"/>
</dbReference>
<dbReference type="Gene3D" id="3.40.50.300">
    <property type="entry name" value="P-loop containing nucleotide triphosphate hydrolases"/>
    <property type="match status" value="1"/>
</dbReference>
<accession>X1QXD5</accession>
<feature type="non-terminal residue" evidence="3">
    <location>
        <position position="199"/>
    </location>
</feature>
<proteinExistence type="predicted"/>
<dbReference type="SUPFAM" id="SSF52540">
    <property type="entry name" value="P-loop containing nucleoside triphosphate hydrolases"/>
    <property type="match status" value="1"/>
</dbReference>
<keyword evidence="1" id="KW-0175">Coiled coil</keyword>
<sequence length="199" mass="22643">MKLARVAFENVMELEGSIAFPEGKAVVIYGENKAGKSNIIHALRYAFLSKVIRPRKTPGYDELKLVTGKEIAPAEGVGRILIEFEHNGEQFEIRREIDRYKDNNRILRKEAEGFRELDFNKTIVKELKAGLLDALFAPDSAMGFNHLNEKNIDAVIRELFKEIGNAKVLAKDFKQRVERLTEEAQAKVTGIERDYSSFV</sequence>
<comment type="caution">
    <text evidence="3">The sequence shown here is derived from an EMBL/GenBank/DDBJ whole genome shotgun (WGS) entry which is preliminary data.</text>
</comment>
<name>X1QXD5_9ZZZZ</name>
<reference evidence="3" key="1">
    <citation type="journal article" date="2014" name="Front. Microbiol.">
        <title>High frequency of phylogenetically diverse reductive dehalogenase-homologous genes in deep subseafloor sedimentary metagenomes.</title>
        <authorList>
            <person name="Kawai M."/>
            <person name="Futagami T."/>
            <person name="Toyoda A."/>
            <person name="Takaki Y."/>
            <person name="Nishi S."/>
            <person name="Hori S."/>
            <person name="Arai W."/>
            <person name="Tsubouchi T."/>
            <person name="Morono Y."/>
            <person name="Uchiyama I."/>
            <person name="Ito T."/>
            <person name="Fujiyama A."/>
            <person name="Inagaki F."/>
            <person name="Takami H."/>
        </authorList>
    </citation>
    <scope>NUCLEOTIDE SEQUENCE</scope>
    <source>
        <strain evidence="3">Expedition CK06-06</strain>
    </source>
</reference>
<feature type="coiled-coil region" evidence="1">
    <location>
        <begin position="163"/>
        <end position="194"/>
    </location>
</feature>
<protein>
    <recommendedName>
        <fullName evidence="2">Rad50/SbcC-type AAA domain-containing protein</fullName>
    </recommendedName>
</protein>
<evidence type="ECO:0000259" key="2">
    <source>
        <dbReference type="Pfam" id="PF13476"/>
    </source>
</evidence>
<dbReference type="GO" id="GO:0016887">
    <property type="term" value="F:ATP hydrolysis activity"/>
    <property type="evidence" value="ECO:0007669"/>
    <property type="project" value="InterPro"/>
</dbReference>
<dbReference type="EMBL" id="BARV01033944">
    <property type="protein sequence ID" value="GAI55525.1"/>
    <property type="molecule type" value="Genomic_DNA"/>
</dbReference>
<evidence type="ECO:0000313" key="3">
    <source>
        <dbReference type="EMBL" id="GAI55525.1"/>
    </source>
</evidence>
<dbReference type="InterPro" id="IPR027417">
    <property type="entry name" value="P-loop_NTPase"/>
</dbReference>
<organism evidence="3">
    <name type="scientific">marine sediment metagenome</name>
    <dbReference type="NCBI Taxonomy" id="412755"/>
    <lineage>
        <taxon>unclassified sequences</taxon>
        <taxon>metagenomes</taxon>
        <taxon>ecological metagenomes</taxon>
    </lineage>
</organism>
<dbReference type="AlphaFoldDB" id="X1QXD5"/>
<feature type="domain" description="Rad50/SbcC-type AAA" evidence="2">
    <location>
        <begin position="16"/>
        <end position="180"/>
    </location>
</feature>